<keyword evidence="1" id="KW-0175">Coiled coil</keyword>
<feature type="compositionally biased region" description="Low complexity" evidence="2">
    <location>
        <begin position="144"/>
        <end position="161"/>
    </location>
</feature>
<dbReference type="Proteomes" id="UP000325113">
    <property type="component" value="Unassembled WGS sequence"/>
</dbReference>
<feature type="compositionally biased region" description="Gly residues" evidence="2">
    <location>
        <begin position="449"/>
        <end position="464"/>
    </location>
</feature>
<feature type="region of interest" description="Disordered" evidence="2">
    <location>
        <begin position="135"/>
        <end position="185"/>
    </location>
</feature>
<comment type="caution">
    <text evidence="3">The sequence shown here is derived from an EMBL/GenBank/DDBJ whole genome shotgun (WGS) entry which is preliminary data.</text>
</comment>
<protein>
    <submittedName>
        <fullName evidence="3">Uncharacterized protein</fullName>
    </submittedName>
</protein>
<name>A0A5A8DMB0_CAFRO</name>
<reference evidence="3 4" key="1">
    <citation type="submission" date="2019-07" db="EMBL/GenBank/DDBJ databases">
        <title>Genomes of Cafeteria roenbergensis.</title>
        <authorList>
            <person name="Fischer M.G."/>
            <person name="Hackl T."/>
            <person name="Roman M."/>
        </authorList>
    </citation>
    <scope>NUCLEOTIDE SEQUENCE [LARGE SCALE GENOMIC DNA]</scope>
    <source>
        <strain evidence="3 4">Cflag</strain>
    </source>
</reference>
<evidence type="ECO:0000313" key="3">
    <source>
        <dbReference type="EMBL" id="KAA0166555.1"/>
    </source>
</evidence>
<feature type="compositionally biased region" description="Acidic residues" evidence="2">
    <location>
        <begin position="625"/>
        <end position="636"/>
    </location>
</feature>
<proteinExistence type="predicted"/>
<gene>
    <name evidence="3" type="ORF">FNF31_01333</name>
</gene>
<accession>A0A5A8DMB0</accession>
<evidence type="ECO:0000256" key="1">
    <source>
        <dbReference type="SAM" id="Coils"/>
    </source>
</evidence>
<feature type="compositionally biased region" description="Acidic residues" evidence="2">
    <location>
        <begin position="517"/>
        <end position="530"/>
    </location>
</feature>
<feature type="coiled-coil region" evidence="1">
    <location>
        <begin position="227"/>
        <end position="370"/>
    </location>
</feature>
<sequence>MNRGVLFVVAFRAPHVRALSAAHAEKTKSLLKSIDRLKAEISTLRAANKEHHRSAHIRALQRRLREQELVSDVLKQSLQSASAMTAAEVDDLVIRKTVAGPLRFRPKSREELANEVRALAQANDALRTRLETVRAARPAPAPPAAAAADSASPGSGSESARVGNGSSLPSLPGAAKAARGLDGGPSTASDVGLLRAADALGAEGDAAALREEAARLRTAVESREALLGRQAGEIEELERRVDQLTEFEDKARRLARKYLRVKAEAAALAADRSSSRGLTEEAELSSRRLRDRAAVLQAENADLSERLRREVAQRGAEAAAAEAEATALRRRAELAERAAEQAVAASGTRLSDLEAELGKVRSDRADLESRLIQASIDLPEAERGAELADELEAAQLAADVCKTAADRYAGHIQTLEAMLLASGVKPPVSPPDLRAIAAEVSGGASDGADGSGDSGGRGGAGRGGVRTQSRDEDSHAGGSSEGGPPPESVDPFAEEDDDGLAESAGDGSAAEPVDPFADGDEGADEDEGDDGAASAPHAESVDPFAEEEAGEEAAGGAAGAPAPESVDPFADEDAVGDADEDEAAPERPSPRPPRHAGGTGPVAESSGAAFELSQSTVGGGGGGGGDDDGDDDDDDRVDGGPSWAQLSADD</sequence>
<organism evidence="3 4">
    <name type="scientific">Cafeteria roenbergensis</name>
    <name type="common">Marine flagellate</name>
    <dbReference type="NCBI Taxonomy" id="33653"/>
    <lineage>
        <taxon>Eukaryota</taxon>
        <taxon>Sar</taxon>
        <taxon>Stramenopiles</taxon>
        <taxon>Bigyra</taxon>
        <taxon>Opalozoa</taxon>
        <taxon>Bicosoecida</taxon>
        <taxon>Cafeteriaceae</taxon>
        <taxon>Cafeteria</taxon>
    </lineage>
</organism>
<feature type="coiled-coil region" evidence="1">
    <location>
        <begin position="34"/>
        <end position="77"/>
    </location>
</feature>
<feature type="compositionally biased region" description="Low complexity" evidence="2">
    <location>
        <begin position="552"/>
        <end position="564"/>
    </location>
</feature>
<evidence type="ECO:0000313" key="4">
    <source>
        <dbReference type="Proteomes" id="UP000325113"/>
    </source>
</evidence>
<feature type="compositionally biased region" description="Acidic residues" evidence="2">
    <location>
        <begin position="569"/>
        <end position="583"/>
    </location>
</feature>
<evidence type="ECO:0000256" key="2">
    <source>
        <dbReference type="SAM" id="MobiDB-lite"/>
    </source>
</evidence>
<feature type="region of interest" description="Disordered" evidence="2">
    <location>
        <begin position="442"/>
        <end position="650"/>
    </location>
</feature>
<dbReference type="EMBL" id="VLTM01000008">
    <property type="protein sequence ID" value="KAA0166555.1"/>
    <property type="molecule type" value="Genomic_DNA"/>
</dbReference>
<dbReference type="AlphaFoldDB" id="A0A5A8DMB0"/>